<organism evidence="1 2">
    <name type="scientific">Trichomalopsis sarcophagae</name>
    <dbReference type="NCBI Taxonomy" id="543379"/>
    <lineage>
        <taxon>Eukaryota</taxon>
        <taxon>Metazoa</taxon>
        <taxon>Ecdysozoa</taxon>
        <taxon>Arthropoda</taxon>
        <taxon>Hexapoda</taxon>
        <taxon>Insecta</taxon>
        <taxon>Pterygota</taxon>
        <taxon>Neoptera</taxon>
        <taxon>Endopterygota</taxon>
        <taxon>Hymenoptera</taxon>
        <taxon>Apocrita</taxon>
        <taxon>Proctotrupomorpha</taxon>
        <taxon>Chalcidoidea</taxon>
        <taxon>Pteromalidae</taxon>
        <taxon>Pteromalinae</taxon>
        <taxon>Trichomalopsis</taxon>
    </lineage>
</organism>
<dbReference type="EMBL" id="NNAY01004532">
    <property type="protein sequence ID" value="OXU17755.1"/>
    <property type="molecule type" value="Genomic_DNA"/>
</dbReference>
<dbReference type="PANTHER" id="PTHR36688">
    <property type="entry name" value="ENDO/EXONUCLEASE/PHOSPHATASE DOMAIN-CONTAINING PROTEIN"/>
    <property type="match status" value="1"/>
</dbReference>
<protein>
    <submittedName>
        <fullName evidence="1">Uncharacterized protein</fullName>
    </submittedName>
</protein>
<dbReference type="InterPro" id="IPR052560">
    <property type="entry name" value="RdDP_mobile_element"/>
</dbReference>
<dbReference type="Proteomes" id="UP000215335">
    <property type="component" value="Unassembled WGS sequence"/>
</dbReference>
<comment type="caution">
    <text evidence="1">The sequence shown here is derived from an EMBL/GenBank/DDBJ whole genome shotgun (WGS) entry which is preliminary data.</text>
</comment>
<keyword evidence="2" id="KW-1185">Reference proteome</keyword>
<accession>A0A232EHC8</accession>
<feature type="non-terminal residue" evidence="1">
    <location>
        <position position="449"/>
    </location>
</feature>
<gene>
    <name evidence="1" type="ORF">TSAR_011479</name>
</gene>
<dbReference type="OrthoDB" id="7701509at2759"/>
<evidence type="ECO:0000313" key="2">
    <source>
        <dbReference type="Proteomes" id="UP000215335"/>
    </source>
</evidence>
<name>A0A232EHC8_9HYME</name>
<dbReference type="PANTHER" id="PTHR36688:SF1">
    <property type="entry name" value="ENDONUCLEASE_EXONUCLEASE_PHOSPHATASE DOMAIN-CONTAINING PROTEIN"/>
    <property type="match status" value="1"/>
</dbReference>
<dbReference type="STRING" id="543379.A0A232EHC8"/>
<sequence length="449" mass="52430">MKLKIHQETNQENSIRETIDSLRSPKINVDKPLKNVSVMVEEDHRGFLDSPFSFENLKFCLSSTNIKSSPGINKIDYEIISSLPEFYLRNLLELYNYIFHYKVFPEDWKSYLVNFIPQGSTNKVRPTSTSFLGSLNNDLNGGAKRMVYMHNHKWDSERHFDIRYTKNFLQKYTLASLFLDIKGTDNDVIPEILIVLFCTNSEIIERTINKSLSQKSVSSNLLYAIYTRKLEKITDAFCNILQFTVDISIYNRETELSVEEKVRKLETNASKIVLFLRERGLEIDPEKCVLVIFHDSNYNYSKGIQISISNIPVNSSKYVKFLGMYLDRRLNWKKHSEYVTDKCTSAMKILSCLRRTWWGADSSALLHLYIALIRSRIEYGWFLLSPCSISDIKKLQRLQNTAIRIALIYRMSTPNYVMAAESKILYLNIRMKELECKYILKCLSNENNL</sequence>
<reference evidence="1 2" key="1">
    <citation type="journal article" date="2017" name="Curr. Biol.">
        <title>The Evolution of Venom by Co-option of Single-Copy Genes.</title>
        <authorList>
            <person name="Martinson E.O."/>
            <person name="Mrinalini"/>
            <person name="Kelkar Y.D."/>
            <person name="Chang C.H."/>
            <person name="Werren J.H."/>
        </authorList>
    </citation>
    <scope>NUCLEOTIDE SEQUENCE [LARGE SCALE GENOMIC DNA]</scope>
    <source>
        <strain evidence="1 2">Alberta</strain>
        <tissue evidence="1">Whole body</tissue>
    </source>
</reference>
<evidence type="ECO:0000313" key="1">
    <source>
        <dbReference type="EMBL" id="OXU17755.1"/>
    </source>
</evidence>
<dbReference type="AlphaFoldDB" id="A0A232EHC8"/>
<proteinExistence type="predicted"/>